<keyword evidence="4" id="KW-0862">Zinc</keyword>
<dbReference type="InterPro" id="IPR013087">
    <property type="entry name" value="Znf_C2H2_type"/>
</dbReference>
<evidence type="ECO:0000256" key="7">
    <source>
        <dbReference type="ARBA" id="ARBA00023242"/>
    </source>
</evidence>
<sequence length="361" mass="41311">MSEPYSFMNDLTAAEDWTEFWQLDHDWAAVISTNHSTCHSHSNLLENRFEHPPHPESAVDLIQAHNKELSDTIVLSPAFALIYLPNECASCDSSLDKSEQDLNFVNPTLYCSRNQEHSYLTIACQVSGCLEKFSHLQDLKKHYSSTRHSSLNCSITGCNAALSASLPNIAKHLKEHHPNSSQYTCAKCERGFKNDQDLSNHCRTTDHAGSDLRRHQLIHKKRKLTFPCTHCPTYRGSNGFKRKDHLIQHMRNYHRMEDYASVRGRCAICWVFKYTSSSGLTDHMLDAHHSSTYVCYKPDCDRVGMNGFENKKDLNSHLKNDHISEFQCQHPGCDRIGSNGWRRRRDMVRHIEKVHGSGVGL</sequence>
<keyword evidence="11" id="KW-1185">Reference proteome</keyword>
<dbReference type="SMART" id="SM00355">
    <property type="entry name" value="ZnF_C2H2"/>
    <property type="match status" value="7"/>
</dbReference>
<dbReference type="Gene3D" id="3.30.160.60">
    <property type="entry name" value="Classic Zinc Finger"/>
    <property type="match status" value="2"/>
</dbReference>
<name>A0A9N9LH24_9HELO</name>
<accession>A0A9N9LH24</accession>
<evidence type="ECO:0000256" key="3">
    <source>
        <dbReference type="ARBA" id="ARBA00022771"/>
    </source>
</evidence>
<protein>
    <recommendedName>
        <fullName evidence="9">C2H2-type domain-containing protein</fullName>
    </recommendedName>
</protein>
<keyword evidence="7" id="KW-0539">Nucleus</keyword>
<dbReference type="PROSITE" id="PS50157">
    <property type="entry name" value="ZINC_FINGER_C2H2_2"/>
    <property type="match status" value="1"/>
</dbReference>
<reference evidence="10" key="1">
    <citation type="submission" date="2021-07" db="EMBL/GenBank/DDBJ databases">
        <authorList>
            <person name="Durling M."/>
        </authorList>
    </citation>
    <scope>NUCLEOTIDE SEQUENCE</scope>
</reference>
<evidence type="ECO:0000256" key="2">
    <source>
        <dbReference type="ARBA" id="ARBA00022723"/>
    </source>
</evidence>
<evidence type="ECO:0000259" key="9">
    <source>
        <dbReference type="PROSITE" id="PS50157"/>
    </source>
</evidence>
<evidence type="ECO:0000256" key="4">
    <source>
        <dbReference type="ARBA" id="ARBA00022833"/>
    </source>
</evidence>
<dbReference type="EMBL" id="CAJVRM010000039">
    <property type="protein sequence ID" value="CAG8972204.1"/>
    <property type="molecule type" value="Genomic_DNA"/>
</dbReference>
<dbReference type="PROSITE" id="PS00028">
    <property type="entry name" value="ZINC_FINGER_C2H2_1"/>
    <property type="match status" value="2"/>
</dbReference>
<keyword evidence="2" id="KW-0479">Metal-binding</keyword>
<dbReference type="Proteomes" id="UP000701801">
    <property type="component" value="Unassembled WGS sequence"/>
</dbReference>
<dbReference type="AlphaFoldDB" id="A0A9N9LH24"/>
<comment type="subcellular location">
    <subcellularLocation>
        <location evidence="1">Nucleus</location>
    </subcellularLocation>
</comment>
<comment type="caution">
    <text evidence="10">The sequence shown here is derived from an EMBL/GenBank/DDBJ whole genome shotgun (WGS) entry which is preliminary data.</text>
</comment>
<feature type="domain" description="C2H2-type" evidence="9">
    <location>
        <begin position="183"/>
        <end position="212"/>
    </location>
</feature>
<evidence type="ECO:0000256" key="8">
    <source>
        <dbReference type="PROSITE-ProRule" id="PRU00042"/>
    </source>
</evidence>
<proteinExistence type="predicted"/>
<keyword evidence="5" id="KW-0805">Transcription regulation</keyword>
<dbReference type="PANTHER" id="PTHR46179">
    <property type="entry name" value="ZINC FINGER PROTEIN"/>
    <property type="match status" value="1"/>
</dbReference>
<organism evidence="10 11">
    <name type="scientific">Hymenoscyphus albidus</name>
    <dbReference type="NCBI Taxonomy" id="595503"/>
    <lineage>
        <taxon>Eukaryota</taxon>
        <taxon>Fungi</taxon>
        <taxon>Dikarya</taxon>
        <taxon>Ascomycota</taxon>
        <taxon>Pezizomycotina</taxon>
        <taxon>Leotiomycetes</taxon>
        <taxon>Helotiales</taxon>
        <taxon>Helotiaceae</taxon>
        <taxon>Hymenoscyphus</taxon>
    </lineage>
</organism>
<evidence type="ECO:0000256" key="1">
    <source>
        <dbReference type="ARBA" id="ARBA00004123"/>
    </source>
</evidence>
<evidence type="ECO:0000256" key="6">
    <source>
        <dbReference type="ARBA" id="ARBA00023163"/>
    </source>
</evidence>
<dbReference type="PANTHER" id="PTHR46179:SF13">
    <property type="entry name" value="C2H2-TYPE DOMAIN-CONTAINING PROTEIN"/>
    <property type="match status" value="1"/>
</dbReference>
<keyword evidence="6" id="KW-0804">Transcription</keyword>
<dbReference type="OrthoDB" id="2687452at2759"/>
<evidence type="ECO:0000313" key="10">
    <source>
        <dbReference type="EMBL" id="CAG8972204.1"/>
    </source>
</evidence>
<dbReference type="GO" id="GO:0008270">
    <property type="term" value="F:zinc ion binding"/>
    <property type="evidence" value="ECO:0007669"/>
    <property type="project" value="UniProtKB-KW"/>
</dbReference>
<dbReference type="InterPro" id="IPR051061">
    <property type="entry name" value="Zinc_finger_trans_reg"/>
</dbReference>
<keyword evidence="3 8" id="KW-0863">Zinc-finger</keyword>
<gene>
    <name evidence="10" type="ORF">HYALB_00010983</name>
</gene>
<evidence type="ECO:0000256" key="5">
    <source>
        <dbReference type="ARBA" id="ARBA00023015"/>
    </source>
</evidence>
<dbReference type="GO" id="GO:0005634">
    <property type="term" value="C:nucleus"/>
    <property type="evidence" value="ECO:0007669"/>
    <property type="project" value="UniProtKB-SubCell"/>
</dbReference>
<dbReference type="GO" id="GO:0006357">
    <property type="term" value="P:regulation of transcription by RNA polymerase II"/>
    <property type="evidence" value="ECO:0007669"/>
    <property type="project" value="TreeGrafter"/>
</dbReference>
<evidence type="ECO:0000313" key="11">
    <source>
        <dbReference type="Proteomes" id="UP000701801"/>
    </source>
</evidence>